<name>A0A423VD04_CYTCH</name>
<organism evidence="2 3">
    <name type="scientific">Cytospora chrysosperma</name>
    <name type="common">Cytospora canker fungus</name>
    <name type="synonym">Sphaeria chrysosperma</name>
    <dbReference type="NCBI Taxonomy" id="252740"/>
    <lineage>
        <taxon>Eukaryota</taxon>
        <taxon>Fungi</taxon>
        <taxon>Dikarya</taxon>
        <taxon>Ascomycota</taxon>
        <taxon>Pezizomycotina</taxon>
        <taxon>Sordariomycetes</taxon>
        <taxon>Sordariomycetidae</taxon>
        <taxon>Diaporthales</taxon>
        <taxon>Cytosporaceae</taxon>
        <taxon>Cytospora</taxon>
    </lineage>
</organism>
<reference evidence="2 3" key="1">
    <citation type="submission" date="2015-09" db="EMBL/GenBank/DDBJ databases">
        <title>Host preference determinants of Valsa canker pathogens revealed by comparative genomics.</title>
        <authorList>
            <person name="Yin Z."/>
            <person name="Huang L."/>
        </authorList>
    </citation>
    <scope>NUCLEOTIDE SEQUENCE [LARGE SCALE GENOMIC DNA]</scope>
    <source>
        <strain evidence="2 3">YSFL</strain>
    </source>
</reference>
<dbReference type="PANTHER" id="PTHR12277:SF64">
    <property type="entry name" value="SUPERFAMILY HYDROLASE, PUTATIVE (AFU_ORTHOLOGUE AFUA_3G01760)-RELATED"/>
    <property type="match status" value="1"/>
</dbReference>
<keyword evidence="1" id="KW-1133">Transmembrane helix</keyword>
<dbReference type="PANTHER" id="PTHR12277">
    <property type="entry name" value="ALPHA/BETA HYDROLASE DOMAIN-CONTAINING PROTEIN"/>
    <property type="match status" value="1"/>
</dbReference>
<dbReference type="AlphaFoldDB" id="A0A423VD04"/>
<evidence type="ECO:0000313" key="3">
    <source>
        <dbReference type="Proteomes" id="UP000284375"/>
    </source>
</evidence>
<accession>A0A423VD04</accession>
<keyword evidence="1" id="KW-0812">Transmembrane</keyword>
<dbReference type="STRING" id="252740.A0A423VD04"/>
<keyword evidence="1" id="KW-0472">Membrane</keyword>
<feature type="transmembrane region" description="Helical" evidence="1">
    <location>
        <begin position="60"/>
        <end position="77"/>
    </location>
</feature>
<dbReference type="OrthoDB" id="10249433at2759"/>
<evidence type="ECO:0008006" key="4">
    <source>
        <dbReference type="Google" id="ProtNLM"/>
    </source>
</evidence>
<dbReference type="EMBL" id="LJZO01000063">
    <property type="protein sequence ID" value="ROV88822.1"/>
    <property type="molecule type" value="Genomic_DNA"/>
</dbReference>
<dbReference type="GO" id="GO:0016020">
    <property type="term" value="C:membrane"/>
    <property type="evidence" value="ECO:0007669"/>
    <property type="project" value="TreeGrafter"/>
</dbReference>
<dbReference type="Gene3D" id="3.40.50.1820">
    <property type="entry name" value="alpha/beta hydrolase"/>
    <property type="match status" value="1"/>
</dbReference>
<gene>
    <name evidence="2" type="ORF">VSDG_08991</name>
</gene>
<dbReference type="GO" id="GO:0008474">
    <property type="term" value="F:palmitoyl-(protein) hydrolase activity"/>
    <property type="evidence" value="ECO:0007669"/>
    <property type="project" value="TreeGrafter"/>
</dbReference>
<evidence type="ECO:0000313" key="2">
    <source>
        <dbReference type="EMBL" id="ROV88822.1"/>
    </source>
</evidence>
<sequence>MLLRPPLSRTTALRLFNARLTTQYASGLLKRRRAGAGAGASYGLLNLNICHTRQIHIPNYLLPPVIFTGLLVALYIWKSFIMVSLQNKIIYAPYLPPTARFEKISDWRKKLSGIEWRELHMRSIDGTDLALAVASVSSGPEEVTRDGVYYHVYILYLQGNASSLPPRLPDHSWILRRVQMEFKDRYPACGKVRFTQVGLSYRGYWTSAGRPTEIGINLDAIAATRWISQLHDNTYDDRDEGGQHKVKPIFFIWGQSIGAGFATNLAASGVIPAHLEPAALILETPFLSIKDMLETIYPEKWLPYKYLYPLLRNHLDSYKNLGTIAEQRKERGLRPPQIFILEAGRDEVVPPRHAEELRKRCSELQLPVETKVVPKAFHSDAMVGRVHVAEFIMKQTASVIRADD</sequence>
<dbReference type="SUPFAM" id="SSF53474">
    <property type="entry name" value="alpha/beta-Hydrolases"/>
    <property type="match status" value="1"/>
</dbReference>
<evidence type="ECO:0000256" key="1">
    <source>
        <dbReference type="SAM" id="Phobius"/>
    </source>
</evidence>
<dbReference type="InterPro" id="IPR029058">
    <property type="entry name" value="AB_hydrolase_fold"/>
</dbReference>
<dbReference type="Proteomes" id="UP000284375">
    <property type="component" value="Unassembled WGS sequence"/>
</dbReference>
<keyword evidence="3" id="KW-1185">Reference proteome</keyword>
<proteinExistence type="predicted"/>
<comment type="caution">
    <text evidence="2">The sequence shown here is derived from an EMBL/GenBank/DDBJ whole genome shotgun (WGS) entry which is preliminary data.</text>
</comment>
<protein>
    <recommendedName>
        <fullName evidence="4">Peptidase S9 prolyl oligopeptidase catalytic domain-containing protein</fullName>
    </recommendedName>
</protein>